<dbReference type="Proteomes" id="UP000261080">
    <property type="component" value="Unassembled WGS sequence"/>
</dbReference>
<gene>
    <name evidence="3" type="ORF">DW016_12250</name>
</gene>
<sequence>MSSLIQIYASCLYQGFFCWFYNGKFPADQKEETLPYVLRVTARADDQEAMAVEHKKYPVYGLQFHPESVLTPEGEKIIQNFVEGYRHD</sequence>
<dbReference type="Gene3D" id="3.40.50.880">
    <property type="match status" value="1"/>
</dbReference>
<name>A0A3E3K0D3_9FIRM</name>
<protein>
    <recommendedName>
        <fullName evidence="2">Glutamine amidotransferase domain-containing protein</fullName>
    </recommendedName>
</protein>
<organism evidence="3 4">
    <name type="scientific">Sellimonas intestinalis</name>
    <dbReference type="NCBI Taxonomy" id="1653434"/>
    <lineage>
        <taxon>Bacteria</taxon>
        <taxon>Bacillati</taxon>
        <taxon>Bacillota</taxon>
        <taxon>Clostridia</taxon>
        <taxon>Lachnospirales</taxon>
        <taxon>Lachnospiraceae</taxon>
        <taxon>Sellimonas</taxon>
    </lineage>
</organism>
<evidence type="ECO:0000259" key="2">
    <source>
        <dbReference type="Pfam" id="PF00117"/>
    </source>
</evidence>
<dbReference type="PANTHER" id="PTHR43418">
    <property type="entry name" value="MULTIFUNCTIONAL TRYPTOPHAN BIOSYNTHESIS PROTEIN-RELATED"/>
    <property type="match status" value="1"/>
</dbReference>
<keyword evidence="1" id="KW-0315">Glutamine amidotransferase</keyword>
<reference evidence="3 4" key="1">
    <citation type="submission" date="2018-08" db="EMBL/GenBank/DDBJ databases">
        <title>A genome reference for cultivated species of the human gut microbiota.</title>
        <authorList>
            <person name="Zou Y."/>
            <person name="Xue W."/>
            <person name="Luo G."/>
        </authorList>
    </citation>
    <scope>NUCLEOTIDE SEQUENCE [LARGE SCALE GENOMIC DNA]</scope>
    <source>
        <strain evidence="3 4">AF37-2AT</strain>
    </source>
</reference>
<keyword evidence="4" id="KW-1185">Reference proteome</keyword>
<dbReference type="GO" id="GO:0004049">
    <property type="term" value="F:anthranilate synthase activity"/>
    <property type="evidence" value="ECO:0007669"/>
    <property type="project" value="TreeGrafter"/>
</dbReference>
<evidence type="ECO:0000313" key="3">
    <source>
        <dbReference type="EMBL" id="RGE85751.1"/>
    </source>
</evidence>
<evidence type="ECO:0000256" key="1">
    <source>
        <dbReference type="ARBA" id="ARBA00022962"/>
    </source>
</evidence>
<dbReference type="AlphaFoldDB" id="A0A3E3K0D3"/>
<accession>A0A3E3K0D3</accession>
<dbReference type="SUPFAM" id="SSF52317">
    <property type="entry name" value="Class I glutamine amidotransferase-like"/>
    <property type="match status" value="1"/>
</dbReference>
<dbReference type="OrthoDB" id="9804328at2"/>
<comment type="caution">
    <text evidence="3">The sequence shown here is derived from an EMBL/GenBank/DDBJ whole genome shotgun (WGS) entry which is preliminary data.</text>
</comment>
<dbReference type="PANTHER" id="PTHR43418:SF4">
    <property type="entry name" value="MULTIFUNCTIONAL TRYPTOPHAN BIOSYNTHESIS PROTEIN"/>
    <property type="match status" value="1"/>
</dbReference>
<dbReference type="InterPro" id="IPR017926">
    <property type="entry name" value="GATASE"/>
</dbReference>
<feature type="domain" description="Glutamine amidotransferase" evidence="2">
    <location>
        <begin position="31"/>
        <end position="82"/>
    </location>
</feature>
<dbReference type="EMBL" id="QVLX01000007">
    <property type="protein sequence ID" value="RGE85751.1"/>
    <property type="molecule type" value="Genomic_DNA"/>
</dbReference>
<dbReference type="InterPro" id="IPR050472">
    <property type="entry name" value="Anth_synth/Amidotransfase"/>
</dbReference>
<dbReference type="GO" id="GO:0000162">
    <property type="term" value="P:L-tryptophan biosynthetic process"/>
    <property type="evidence" value="ECO:0007669"/>
    <property type="project" value="TreeGrafter"/>
</dbReference>
<evidence type="ECO:0000313" key="4">
    <source>
        <dbReference type="Proteomes" id="UP000261080"/>
    </source>
</evidence>
<proteinExistence type="predicted"/>
<dbReference type="PROSITE" id="PS51273">
    <property type="entry name" value="GATASE_TYPE_1"/>
    <property type="match status" value="1"/>
</dbReference>
<dbReference type="InterPro" id="IPR029062">
    <property type="entry name" value="Class_I_gatase-like"/>
</dbReference>
<dbReference type="GO" id="GO:0005829">
    <property type="term" value="C:cytosol"/>
    <property type="evidence" value="ECO:0007669"/>
    <property type="project" value="TreeGrafter"/>
</dbReference>
<dbReference type="Pfam" id="PF00117">
    <property type="entry name" value="GATase"/>
    <property type="match status" value="1"/>
</dbReference>